<feature type="compositionally biased region" description="Acidic residues" evidence="3">
    <location>
        <begin position="935"/>
        <end position="950"/>
    </location>
</feature>
<feature type="region of interest" description="Disordered" evidence="3">
    <location>
        <begin position="541"/>
        <end position="707"/>
    </location>
</feature>
<dbReference type="InterPro" id="IPR007587">
    <property type="entry name" value="SAPS"/>
</dbReference>
<dbReference type="PANTHER" id="PTHR12634">
    <property type="entry name" value="SIT4 YEAST -ASSOCIATING PROTEIN-RELATED"/>
    <property type="match status" value="1"/>
</dbReference>
<keyword evidence="2" id="KW-0131">Cell cycle</keyword>
<feature type="region of interest" description="Disordered" evidence="3">
    <location>
        <begin position="995"/>
        <end position="1277"/>
    </location>
</feature>
<evidence type="ECO:0000313" key="4">
    <source>
        <dbReference type="EMBL" id="KAF3074121.1"/>
    </source>
</evidence>
<dbReference type="AlphaFoldDB" id="A0A9P4XHM0"/>
<feature type="region of interest" description="Disordered" evidence="3">
    <location>
        <begin position="928"/>
        <end position="974"/>
    </location>
</feature>
<evidence type="ECO:0000256" key="2">
    <source>
        <dbReference type="ARBA" id="ARBA00023306"/>
    </source>
</evidence>
<feature type="compositionally biased region" description="Polar residues" evidence="3">
    <location>
        <begin position="630"/>
        <end position="639"/>
    </location>
</feature>
<dbReference type="GO" id="GO:0019903">
    <property type="term" value="F:protein phosphatase binding"/>
    <property type="evidence" value="ECO:0007669"/>
    <property type="project" value="InterPro"/>
</dbReference>
<dbReference type="GO" id="GO:0019888">
    <property type="term" value="F:protein phosphatase regulator activity"/>
    <property type="evidence" value="ECO:0007669"/>
    <property type="project" value="TreeGrafter"/>
</dbReference>
<name>A0A9P4XHM0_9HYPO</name>
<feature type="compositionally biased region" description="Basic and acidic residues" evidence="3">
    <location>
        <begin position="544"/>
        <end position="553"/>
    </location>
</feature>
<dbReference type="GO" id="GO:0005829">
    <property type="term" value="C:cytosol"/>
    <property type="evidence" value="ECO:0007669"/>
    <property type="project" value="TreeGrafter"/>
</dbReference>
<evidence type="ECO:0000256" key="1">
    <source>
        <dbReference type="ARBA" id="ARBA00006180"/>
    </source>
</evidence>
<dbReference type="GO" id="GO:0005634">
    <property type="term" value="C:nucleus"/>
    <property type="evidence" value="ECO:0007669"/>
    <property type="project" value="TreeGrafter"/>
</dbReference>
<evidence type="ECO:0000256" key="3">
    <source>
        <dbReference type="SAM" id="MobiDB-lite"/>
    </source>
</evidence>
<reference evidence="4 5" key="1">
    <citation type="submission" date="2018-06" db="EMBL/GenBank/DDBJ databases">
        <title>Genome analysis of cellulolytic fungus Trichoderma lentiforme CFAM-422.</title>
        <authorList>
            <person name="Steindorff A.S."/>
            <person name="Formighieri E.F."/>
            <person name="Midorikawa G.E.O."/>
            <person name="Tamietti M.S."/>
            <person name="Ramos E.Z."/>
            <person name="Silva A.S."/>
            <person name="Bon E.P.S."/>
            <person name="Mendes T.D."/>
            <person name="Damaso M.C.T."/>
            <person name="Favaro L.C.L."/>
        </authorList>
    </citation>
    <scope>NUCLEOTIDE SEQUENCE [LARGE SCALE GENOMIC DNA]</scope>
    <source>
        <strain evidence="4 5">CFAM-422</strain>
    </source>
</reference>
<feature type="compositionally biased region" description="Low complexity" evidence="3">
    <location>
        <begin position="1074"/>
        <end position="1087"/>
    </location>
</feature>
<feature type="compositionally biased region" description="Basic and acidic residues" evidence="3">
    <location>
        <begin position="620"/>
        <end position="629"/>
    </location>
</feature>
<organism evidence="4 5">
    <name type="scientific">Trichoderma lentiforme</name>
    <dbReference type="NCBI Taxonomy" id="1567552"/>
    <lineage>
        <taxon>Eukaryota</taxon>
        <taxon>Fungi</taxon>
        <taxon>Dikarya</taxon>
        <taxon>Ascomycota</taxon>
        <taxon>Pezizomycotina</taxon>
        <taxon>Sordariomycetes</taxon>
        <taxon>Hypocreomycetidae</taxon>
        <taxon>Hypocreales</taxon>
        <taxon>Hypocreaceae</taxon>
        <taxon>Trichoderma</taxon>
    </lineage>
</organism>
<dbReference type="EMBL" id="QLNT01000005">
    <property type="protein sequence ID" value="KAF3074121.1"/>
    <property type="molecule type" value="Genomic_DNA"/>
</dbReference>
<evidence type="ECO:0000313" key="5">
    <source>
        <dbReference type="Proteomes" id="UP000801864"/>
    </source>
</evidence>
<comment type="caution">
    <text evidence="4">The sequence shown here is derived from an EMBL/GenBank/DDBJ whole genome shotgun (WGS) entry which is preliminary data.</text>
</comment>
<feature type="compositionally biased region" description="Low complexity" evidence="3">
    <location>
        <begin position="693"/>
        <end position="702"/>
    </location>
</feature>
<proteinExistence type="inferred from homology"/>
<feature type="compositionally biased region" description="Basic and acidic residues" evidence="3">
    <location>
        <begin position="560"/>
        <end position="572"/>
    </location>
</feature>
<dbReference type="PANTHER" id="PTHR12634:SF8">
    <property type="entry name" value="FIERY MOUNTAIN, ISOFORM D"/>
    <property type="match status" value="1"/>
</dbReference>
<feature type="compositionally biased region" description="Polar residues" evidence="3">
    <location>
        <begin position="1090"/>
        <end position="1102"/>
    </location>
</feature>
<dbReference type="Pfam" id="PF04499">
    <property type="entry name" value="SAPS"/>
    <property type="match status" value="1"/>
</dbReference>
<feature type="compositionally biased region" description="Acidic residues" evidence="3">
    <location>
        <begin position="1106"/>
        <end position="1134"/>
    </location>
</feature>
<feature type="compositionally biased region" description="Pro residues" evidence="3">
    <location>
        <begin position="1059"/>
        <end position="1073"/>
    </location>
</feature>
<gene>
    <name evidence="4" type="ORF">CFAM422_003265</name>
</gene>
<feature type="compositionally biased region" description="Basic and acidic residues" evidence="3">
    <location>
        <begin position="649"/>
        <end position="662"/>
    </location>
</feature>
<dbReference type="Proteomes" id="UP000801864">
    <property type="component" value="Unassembled WGS sequence"/>
</dbReference>
<keyword evidence="5" id="KW-1185">Reference proteome</keyword>
<sequence>MFWRFGGYANISTIDTILDKPDFTLEELLEEADLIQELKQHNSKLIEFLREDKVLEKLLEYTVAPKLEAVESAEEPADDDIKTKGRLLPFSRPRASSRATDPGENDDELDKKRNRYAHVACEVLSSDTWSIYEALVENRQLIRDFWNFLSRPAPLDPLQASYFTKVNESLFEKKTEEMMELLWSLPNVIPDMLRHVECPMVMDLLLKIIALDRTEGGQGVVEWLYSKDIIPTLISFLGPEHSWVVQTAASDFIKAIITISANASQNEQQCIGPNELTRQLVSKPCVEQLVGYMLGGGNPLTVGVGIIIEVIRKNNSDYDPDVGTEANTTPSSRDPIYLGNLLRLFAQNVPKFMNLIMNEPSKKQGVNSTFNEKLEPLGFDRFKTCELMAELLHCSNMGLLNEIGSEQLIATRDFERQRLRAEGKLTPRDDDGSADDLTMRISHPSHHEEVRRLEVTNADDDGFEEVEPTNELNEDTSHEFVKAEDDIAPGANASSSSFLEKDEEEFVDEPLSSPRLAVATAGLNEQRFEVPDLVVAPLSPTKAKSPELAKTEAENPPAVEDQHKATADEQKPETVATVLSGPIVVETAGAGNTAASEQTETDSSSQSETTKPGLQPSALPREDEVKKSEPVTSTPQEAPTSVAELVPEEIEKSRGLSPHPEDTPPPLFSVPLAPDSGVQEPPQSFTPPPGSEPGPAEAVAGEKPAETAAGDATEAVVGDFLKMQFVEYRVVPAILSFFFAYPWNNFLHNVVYDIVQQVFNGPMDRGFNPTLAVSLFEAADITSAIIKGQQASDESQARTKTRMGYMGHLTLIAEEVVKFTERHPPELLSEMVLDKVMSQDWINYVEGALAETRERDNAILGGVRPEVALGHRASLGASGLGGIGLSGLANTASGSNALAEAGLNGGMEMNEGDGNGIGPFAISAGTLMSGFGSSSDEDDDEGDGDEEDVNSEVSNDSSDEHGNESPEATMGIPYTPEDVIMMSPEPIRAESPDAMALEADTDLDPSGQDIMDEEQVSEDAIFSFNNDTIDDMPGASAALGSSGPDDEELESLDGSLAPPSIPPPPPPPPPLNIPPSRARLQLAARLAMHQKNNQAAQATSATVHDDNDDDDDDNLEDPFGDGEADIDDDLDDEMSGNIGRGSWWRGVVNRRSGLEEEDSDDDEEEFGDFAMPEEDKGGEGQDQDNVVLKPLAVHPPRESSRGLSGLWPFGSRAEKEKSEGKDEQKGDDDARMTGEGDEEPEKRAIEVKEAQRRTSIEDEDDDDETNVGTEYGADFKA</sequence>
<feature type="compositionally biased region" description="Acidic residues" evidence="3">
    <location>
        <begin position="1155"/>
        <end position="1167"/>
    </location>
</feature>
<feature type="compositionally biased region" description="Low complexity" evidence="3">
    <location>
        <begin position="593"/>
        <end position="610"/>
    </location>
</feature>
<protein>
    <submittedName>
        <fullName evidence="4">Extragenic suppressor of kinetochore protein 1</fullName>
    </submittedName>
</protein>
<feature type="compositionally biased region" description="Basic and acidic residues" evidence="3">
    <location>
        <begin position="1212"/>
        <end position="1256"/>
    </location>
</feature>
<comment type="similarity">
    <text evidence="1">Belongs to the SAPS family.</text>
</comment>
<accession>A0A9P4XHM0</accession>